<keyword evidence="3" id="KW-0812">Transmembrane</keyword>
<evidence type="ECO:0000256" key="1">
    <source>
        <dbReference type="ARBA" id="ARBA00023145"/>
    </source>
</evidence>
<organism evidence="5 6">
    <name type="scientific">Paramecium pentaurelia</name>
    <dbReference type="NCBI Taxonomy" id="43138"/>
    <lineage>
        <taxon>Eukaryota</taxon>
        <taxon>Sar</taxon>
        <taxon>Alveolata</taxon>
        <taxon>Ciliophora</taxon>
        <taxon>Intramacronucleata</taxon>
        <taxon>Oligohymenophorea</taxon>
        <taxon>Peniculida</taxon>
        <taxon>Parameciidae</taxon>
        <taxon>Paramecium</taxon>
    </lineage>
</organism>
<dbReference type="AlphaFoldDB" id="A0A8S1TPW3"/>
<keyword evidence="6" id="KW-1185">Reference proteome</keyword>
<dbReference type="SMART" id="SM00645">
    <property type="entry name" value="Pept_C1"/>
    <property type="match status" value="1"/>
</dbReference>
<dbReference type="GO" id="GO:0006508">
    <property type="term" value="P:proteolysis"/>
    <property type="evidence" value="ECO:0007669"/>
    <property type="project" value="InterPro"/>
</dbReference>
<dbReference type="Proteomes" id="UP000689195">
    <property type="component" value="Unassembled WGS sequence"/>
</dbReference>
<dbReference type="InterPro" id="IPR025660">
    <property type="entry name" value="Pept_his_AS"/>
</dbReference>
<evidence type="ECO:0000256" key="2">
    <source>
        <dbReference type="SAM" id="Coils"/>
    </source>
</evidence>
<protein>
    <recommendedName>
        <fullName evidence="4">Peptidase C1A papain C-terminal domain-containing protein</fullName>
    </recommendedName>
</protein>
<dbReference type="PANTHER" id="PTHR12411">
    <property type="entry name" value="CYSTEINE PROTEASE FAMILY C1-RELATED"/>
    <property type="match status" value="1"/>
</dbReference>
<dbReference type="EMBL" id="CAJJDO010000024">
    <property type="protein sequence ID" value="CAD8153577.1"/>
    <property type="molecule type" value="Genomic_DNA"/>
</dbReference>
<gene>
    <name evidence="5" type="ORF">PPENT_87.1.T0240294</name>
</gene>
<proteinExistence type="predicted"/>
<evidence type="ECO:0000259" key="4">
    <source>
        <dbReference type="SMART" id="SM00645"/>
    </source>
</evidence>
<dbReference type="FunFam" id="3.90.70.10:FF:000196">
    <property type="entry name" value="Clan CA, family C1, cathepsin B-like cysteine peptidase"/>
    <property type="match status" value="1"/>
</dbReference>
<reference evidence="5" key="1">
    <citation type="submission" date="2021-01" db="EMBL/GenBank/DDBJ databases">
        <authorList>
            <consortium name="Genoscope - CEA"/>
            <person name="William W."/>
        </authorList>
    </citation>
    <scope>NUCLEOTIDE SEQUENCE</scope>
</reference>
<sequence>MGGQRSLSPQSNQQQVDKLKLAQIAIKKRTSKPNFFTTYRTHVIISIIVGIIIIAVLSFNKQIKEYIIINQSEINSHNSQGYPYTLGPNDFFQNVTLMQAKTLFKNDFTQQINVEKCKVLINFEIPSYFNFKESYPHCSHNIYNQGNCSSSYSIAVSSAFSDRVCKVNSTQQLSAQNLLSCDGKLNQGCKGGHITRSAEYIIKHGLTNNECHPFRGDDNFQECTKALEKCQRFKANSYCQLLNKDDIKRDIINNGPVVAIMQVYKDFLVYRDGIYQVLEGIPRFHGGHAVKIIGWGEQNGYQYYIIENTWGKSWGIEGIAKLSIDGFIDLQQFKQIKIQMIRTPSHSFYMRNSHNQSHSPIPQQKFITPEKLVRVSGSSGVKMNSIQKNGTRIRSETIETVNKIKEQQKLQEYVQEFEYQFVQQKNEEQQQLELRILMLLQKNHDQAQEMEELKQENEQLKQLLYEQQTKIVEQSQEILALKVYKDGLKKLSFSDYFRQQNI</sequence>
<feature type="coiled-coil region" evidence="2">
    <location>
        <begin position="422"/>
        <end position="470"/>
    </location>
</feature>
<dbReference type="GO" id="GO:0008234">
    <property type="term" value="F:cysteine-type peptidase activity"/>
    <property type="evidence" value="ECO:0007669"/>
    <property type="project" value="InterPro"/>
</dbReference>
<evidence type="ECO:0000313" key="6">
    <source>
        <dbReference type="Proteomes" id="UP000689195"/>
    </source>
</evidence>
<comment type="caution">
    <text evidence="5">The sequence shown here is derived from an EMBL/GenBank/DDBJ whole genome shotgun (WGS) entry which is preliminary data.</text>
</comment>
<keyword evidence="3" id="KW-0472">Membrane</keyword>
<keyword evidence="1" id="KW-0865">Zymogen</keyword>
<name>A0A8S1TPW3_9CILI</name>
<feature type="transmembrane region" description="Helical" evidence="3">
    <location>
        <begin position="39"/>
        <end position="59"/>
    </location>
</feature>
<dbReference type="PROSITE" id="PS00639">
    <property type="entry name" value="THIOL_PROTEASE_HIS"/>
    <property type="match status" value="1"/>
</dbReference>
<keyword evidence="2" id="KW-0175">Coiled coil</keyword>
<feature type="domain" description="Peptidase C1A papain C-terminal" evidence="4">
    <location>
        <begin position="125"/>
        <end position="330"/>
    </location>
</feature>
<dbReference type="InterPro" id="IPR013128">
    <property type="entry name" value="Peptidase_C1A"/>
</dbReference>
<evidence type="ECO:0000313" key="5">
    <source>
        <dbReference type="EMBL" id="CAD8153577.1"/>
    </source>
</evidence>
<dbReference type="InterPro" id="IPR000668">
    <property type="entry name" value="Peptidase_C1A_C"/>
</dbReference>
<keyword evidence="3" id="KW-1133">Transmembrane helix</keyword>
<dbReference type="OrthoDB" id="311597at2759"/>
<accession>A0A8S1TPW3</accession>
<dbReference type="Pfam" id="PF00112">
    <property type="entry name" value="Peptidase_C1"/>
    <property type="match status" value="1"/>
</dbReference>
<evidence type="ECO:0000256" key="3">
    <source>
        <dbReference type="SAM" id="Phobius"/>
    </source>
</evidence>